<keyword evidence="3" id="KW-1185">Reference proteome</keyword>
<proteinExistence type="inferred from homology"/>
<dbReference type="PANTHER" id="PTHR14209:SF19">
    <property type="entry name" value="ISOAMYL ACETATE-HYDROLYZING ESTERASE 1 HOMOLOG"/>
    <property type="match status" value="1"/>
</dbReference>
<accession>A0AAV3R6S4</accession>
<comment type="similarity">
    <text evidence="1">Belongs to the 'GDSL' lipolytic enzyme family.</text>
</comment>
<name>A0AAV3R6S4_LITER</name>
<dbReference type="Pfam" id="PF00657">
    <property type="entry name" value="Lipase_GDSL"/>
    <property type="match status" value="1"/>
</dbReference>
<comment type="caution">
    <text evidence="2">The sequence shown here is derived from an EMBL/GenBank/DDBJ whole genome shotgun (WGS) entry which is preliminary data.</text>
</comment>
<dbReference type="InterPro" id="IPR036514">
    <property type="entry name" value="SGNH_hydro_sf"/>
</dbReference>
<evidence type="ECO:0000256" key="1">
    <source>
        <dbReference type="ARBA" id="ARBA00008668"/>
    </source>
</evidence>
<evidence type="ECO:0000313" key="2">
    <source>
        <dbReference type="EMBL" id="GAA0172079.1"/>
    </source>
</evidence>
<protein>
    <submittedName>
        <fullName evidence="2">Esterase</fullName>
    </submittedName>
</protein>
<dbReference type="AlphaFoldDB" id="A0AAV3R6S4"/>
<dbReference type="InterPro" id="IPR045136">
    <property type="entry name" value="Iah1-like"/>
</dbReference>
<dbReference type="Gene3D" id="3.40.50.1110">
    <property type="entry name" value="SGNH hydrolase"/>
    <property type="match status" value="1"/>
</dbReference>
<dbReference type="PANTHER" id="PTHR14209">
    <property type="entry name" value="ISOAMYL ACETATE-HYDROLYZING ESTERASE 1"/>
    <property type="match status" value="1"/>
</dbReference>
<gene>
    <name evidence="2" type="ORF">LIER_43919</name>
</gene>
<dbReference type="Proteomes" id="UP001454036">
    <property type="component" value="Unassembled WGS sequence"/>
</dbReference>
<reference evidence="2 3" key="1">
    <citation type="submission" date="2024-01" db="EMBL/GenBank/DDBJ databases">
        <title>The complete chloroplast genome sequence of Lithospermum erythrorhizon: insights into the phylogenetic relationship among Boraginaceae species and the maternal lineages of purple gromwells.</title>
        <authorList>
            <person name="Okada T."/>
            <person name="Watanabe K."/>
        </authorList>
    </citation>
    <scope>NUCLEOTIDE SEQUENCE [LARGE SCALE GENOMIC DNA]</scope>
</reference>
<dbReference type="SUPFAM" id="SSF52266">
    <property type="entry name" value="SGNH hydrolase"/>
    <property type="match status" value="1"/>
</dbReference>
<dbReference type="GO" id="GO:0016788">
    <property type="term" value="F:hydrolase activity, acting on ester bonds"/>
    <property type="evidence" value="ECO:0007669"/>
    <property type="project" value="InterPro"/>
</dbReference>
<dbReference type="EMBL" id="BAABME010041230">
    <property type="protein sequence ID" value="GAA0172079.1"/>
    <property type="molecule type" value="Genomic_DNA"/>
</dbReference>
<organism evidence="2 3">
    <name type="scientific">Lithospermum erythrorhizon</name>
    <name type="common">Purple gromwell</name>
    <name type="synonym">Lithospermum officinale var. erythrorhizon</name>
    <dbReference type="NCBI Taxonomy" id="34254"/>
    <lineage>
        <taxon>Eukaryota</taxon>
        <taxon>Viridiplantae</taxon>
        <taxon>Streptophyta</taxon>
        <taxon>Embryophyta</taxon>
        <taxon>Tracheophyta</taxon>
        <taxon>Spermatophyta</taxon>
        <taxon>Magnoliopsida</taxon>
        <taxon>eudicotyledons</taxon>
        <taxon>Gunneridae</taxon>
        <taxon>Pentapetalae</taxon>
        <taxon>asterids</taxon>
        <taxon>lamiids</taxon>
        <taxon>Boraginales</taxon>
        <taxon>Boraginaceae</taxon>
        <taxon>Boraginoideae</taxon>
        <taxon>Lithospermeae</taxon>
        <taxon>Lithospermum</taxon>
    </lineage>
</organism>
<sequence length="111" mass="12033">MRAKIYLFGDSITQCSFVNGGWGASLANHFSRRVDVLLTGYSGINTRWALKVLDKVFPPENGGVAGSPTVAVIVFFGANDASLPDRCSAFQHVPLDETCFPKRSCGCYIKV</sequence>
<dbReference type="InterPro" id="IPR001087">
    <property type="entry name" value="GDSL"/>
</dbReference>
<evidence type="ECO:0000313" key="3">
    <source>
        <dbReference type="Proteomes" id="UP001454036"/>
    </source>
</evidence>